<protein>
    <submittedName>
        <fullName evidence="1">Uncharacterized protein</fullName>
    </submittedName>
</protein>
<organism evidence="1">
    <name type="scientific">Eucalyptus grandis</name>
    <name type="common">Flooded gum</name>
    <dbReference type="NCBI Taxonomy" id="71139"/>
    <lineage>
        <taxon>Eukaryota</taxon>
        <taxon>Viridiplantae</taxon>
        <taxon>Streptophyta</taxon>
        <taxon>Embryophyta</taxon>
        <taxon>Tracheophyta</taxon>
        <taxon>Spermatophyta</taxon>
        <taxon>Magnoliopsida</taxon>
        <taxon>eudicotyledons</taxon>
        <taxon>Gunneridae</taxon>
        <taxon>Pentapetalae</taxon>
        <taxon>rosids</taxon>
        <taxon>malvids</taxon>
        <taxon>Myrtales</taxon>
        <taxon>Myrtaceae</taxon>
        <taxon>Myrtoideae</taxon>
        <taxon>Eucalypteae</taxon>
        <taxon>Eucalyptus</taxon>
    </lineage>
</organism>
<reference evidence="1" key="1">
    <citation type="submission" date="2013-07" db="EMBL/GenBank/DDBJ databases">
        <title>The genome of Eucalyptus grandis.</title>
        <authorList>
            <person name="Schmutz J."/>
            <person name="Hayes R."/>
            <person name="Myburg A."/>
            <person name="Tuskan G."/>
            <person name="Grattapaglia D."/>
            <person name="Rokhsar D.S."/>
        </authorList>
    </citation>
    <scope>NUCLEOTIDE SEQUENCE</scope>
    <source>
        <tissue evidence="1">Leaf extractions</tissue>
    </source>
</reference>
<dbReference type="AlphaFoldDB" id="A0A059CHL8"/>
<name>A0A059CHL8_EUCGR</name>
<gene>
    <name evidence="1" type="ORF">EUGRSUZ_D01982</name>
</gene>
<dbReference type="Gramene" id="KCW77681">
    <property type="protein sequence ID" value="KCW77681"/>
    <property type="gene ID" value="EUGRSUZ_D01982"/>
</dbReference>
<dbReference type="EMBL" id="KK198756">
    <property type="protein sequence ID" value="KCW77681.1"/>
    <property type="molecule type" value="Genomic_DNA"/>
</dbReference>
<accession>A0A059CHL8</accession>
<dbReference type="InParanoid" id="A0A059CHL8"/>
<sequence length="120" mass="13594">MEAFPNLAVVVDEFRELQAILGDVLEQRKLPAEVLDQATQSLNLTANIDHPRILILQVLQRLGLEPIGDDPDALVKCITANPSHRLPQDLLCILRRHRATNKQRPPIHARPIRQINSQIH</sequence>
<evidence type="ECO:0000313" key="1">
    <source>
        <dbReference type="EMBL" id="KCW77681.1"/>
    </source>
</evidence>
<proteinExistence type="predicted"/>